<accession>A0A427Y9X5</accession>
<dbReference type="OrthoDB" id="3235770at2759"/>
<dbReference type="STRING" id="105984.A0A427Y9X5"/>
<dbReference type="AlphaFoldDB" id="A0A427Y9X5"/>
<dbReference type="EMBL" id="RSCE01000001">
    <property type="protein sequence ID" value="RSH87747.1"/>
    <property type="molecule type" value="Genomic_DNA"/>
</dbReference>
<dbReference type="Pfam" id="PF11735">
    <property type="entry name" value="CAP59_mtransfer"/>
    <property type="match status" value="1"/>
</dbReference>
<comment type="caution">
    <text evidence="2">The sequence shown here is derived from an EMBL/GenBank/DDBJ whole genome shotgun (WGS) entry which is preliminary data.</text>
</comment>
<evidence type="ECO:0000313" key="3">
    <source>
        <dbReference type="Proteomes" id="UP000279236"/>
    </source>
</evidence>
<dbReference type="GeneID" id="39584806"/>
<evidence type="ECO:0000313" key="2">
    <source>
        <dbReference type="EMBL" id="RSH87747.1"/>
    </source>
</evidence>
<reference evidence="2 3" key="1">
    <citation type="submission" date="2018-11" db="EMBL/GenBank/DDBJ databases">
        <title>Genome sequence of Apiotrichum porosum DSM 27194.</title>
        <authorList>
            <person name="Aliyu H."/>
            <person name="Gorte O."/>
            <person name="Ochsenreither K."/>
        </authorList>
    </citation>
    <scope>NUCLEOTIDE SEQUENCE [LARGE SCALE GENOMIC DNA]</scope>
    <source>
        <strain evidence="2 3">DSM 27194</strain>
    </source>
</reference>
<dbReference type="Proteomes" id="UP000279236">
    <property type="component" value="Unassembled WGS sequence"/>
</dbReference>
<evidence type="ECO:0000256" key="1">
    <source>
        <dbReference type="SAM" id="MobiDB-lite"/>
    </source>
</evidence>
<dbReference type="PANTHER" id="PTHR34144:SF2">
    <property type="entry name" value="CAPSULAR ASSOCIATED PROTEIN"/>
    <property type="match status" value="1"/>
</dbReference>
<feature type="compositionally biased region" description="Basic and acidic residues" evidence="1">
    <location>
        <begin position="503"/>
        <end position="515"/>
    </location>
</feature>
<dbReference type="RefSeq" id="XP_028479955.1">
    <property type="nucleotide sequence ID" value="XM_028616098.1"/>
</dbReference>
<dbReference type="PANTHER" id="PTHR34144">
    <property type="entry name" value="CHROMOSOME 8, WHOLE GENOME SHOTGUN SEQUENCE"/>
    <property type="match status" value="1"/>
</dbReference>
<dbReference type="InterPro" id="IPR021047">
    <property type="entry name" value="Mannosyltransferase_CMT1"/>
</dbReference>
<organism evidence="2 3">
    <name type="scientific">Apiotrichum porosum</name>
    <dbReference type="NCBI Taxonomy" id="105984"/>
    <lineage>
        <taxon>Eukaryota</taxon>
        <taxon>Fungi</taxon>
        <taxon>Dikarya</taxon>
        <taxon>Basidiomycota</taxon>
        <taxon>Agaricomycotina</taxon>
        <taxon>Tremellomycetes</taxon>
        <taxon>Trichosporonales</taxon>
        <taxon>Trichosporonaceae</taxon>
        <taxon>Apiotrichum</taxon>
    </lineage>
</organism>
<keyword evidence="3" id="KW-1185">Reference proteome</keyword>
<sequence>MPILTQRGFSLTPAQQRLAIRGGLLFVIILLLRSLLSPSKRADEIQSHGMFERVLLPEKYLDVYKYPFLQARIGRDDRPDLFDDEVGDGILDFWQRFQKPFITGKDTAHLDTQVMRSVVDDLLQFNGWVTASCQKLVRPFGQNSGHDNYEDLASADNLYYVAVVVHSADHFLVDQLAVIVQLARRLGTRNIFVSMLDQGSADSTPTLSDLCEAVLTILGISFRIRRIPPLSINYYPLEEAEVRNAVLEPLHELWDKRSIKFHRVIWLKGFTCPMDILESLRVSEVNKAAMTCGMDWAEHNGFFIFSDRWRTRDIAGDLFRQARSSSKPEAGPPRDKVGTERYTHHLPFQVFCCESGTHVVDPEQSYYRGIAYRAASNAVNVTGSADLSADPDTPCMDSTQMWFCRDMWVDAARSGLKNTDRGPRRNQNKRELIEVAQNIEPLEKREQDLKAKAKRAEADKRADADVAAEELADGEKAKGRVAAEIAAQVAAAAEDDPAAQREVPNRDKNDAHADNDGTESPADGGSGTDIDAMDEDAANPAPEALKKEDLPFMIPNTEFLPARILVNPRCLTTYGGVSHTKLATDLFGGPKDHVSHGDGNYALEDWAGAPDSFVCQEMRTTGGRTAAKSQRRVSFLLQQEVS</sequence>
<feature type="region of interest" description="Disordered" evidence="1">
    <location>
        <begin position="491"/>
        <end position="535"/>
    </location>
</feature>
<gene>
    <name evidence="2" type="primary">CAP60</name>
    <name evidence="2" type="ORF">EHS24_000263</name>
</gene>
<protein>
    <submittedName>
        <fullName evidence="2">Capsular associated protein</fullName>
    </submittedName>
</protein>
<name>A0A427Y9X5_9TREE</name>
<proteinExistence type="predicted"/>